<dbReference type="PANTHER" id="PTHR43333:SF1">
    <property type="entry name" value="D-ISOMER SPECIFIC 2-HYDROXYACID DEHYDROGENASE NAD-BINDING DOMAIN-CONTAINING PROTEIN"/>
    <property type="match status" value="1"/>
</dbReference>
<feature type="domain" description="D-isomer specific 2-hydroxyacid dehydrogenase NAD-binding" evidence="3">
    <location>
        <begin position="102"/>
        <end position="274"/>
    </location>
</feature>
<dbReference type="Pfam" id="PF02826">
    <property type="entry name" value="2-Hacid_dh_C"/>
    <property type="match status" value="1"/>
</dbReference>
<dbReference type="InterPro" id="IPR036291">
    <property type="entry name" value="NAD(P)-bd_dom_sf"/>
</dbReference>
<dbReference type="AlphaFoldDB" id="A0A291RG15"/>
<evidence type="ECO:0000259" key="3">
    <source>
        <dbReference type="Pfam" id="PF02826"/>
    </source>
</evidence>
<organism evidence="4 5">
    <name type="scientific">Nocardia terpenica</name>
    <dbReference type="NCBI Taxonomy" id="455432"/>
    <lineage>
        <taxon>Bacteria</taxon>
        <taxon>Bacillati</taxon>
        <taxon>Actinomycetota</taxon>
        <taxon>Actinomycetes</taxon>
        <taxon>Mycobacteriales</taxon>
        <taxon>Nocardiaceae</taxon>
        <taxon>Nocardia</taxon>
    </lineage>
</organism>
<dbReference type="InterPro" id="IPR029753">
    <property type="entry name" value="D-isomer_DH_CS"/>
</dbReference>
<dbReference type="CDD" id="cd12159">
    <property type="entry name" value="2-Hacid_dh_2"/>
    <property type="match status" value="1"/>
</dbReference>
<name>A0A291RG15_9NOCA</name>
<dbReference type="SUPFAM" id="SSF51735">
    <property type="entry name" value="NAD(P)-binding Rossmann-fold domains"/>
    <property type="match status" value="1"/>
</dbReference>
<keyword evidence="2" id="KW-0520">NAD</keyword>
<dbReference type="GO" id="GO:0051287">
    <property type="term" value="F:NAD binding"/>
    <property type="evidence" value="ECO:0007669"/>
    <property type="project" value="InterPro"/>
</dbReference>
<evidence type="ECO:0000313" key="4">
    <source>
        <dbReference type="EMBL" id="ATL66523.1"/>
    </source>
</evidence>
<dbReference type="EMBL" id="CP023778">
    <property type="protein sequence ID" value="ATL66523.1"/>
    <property type="molecule type" value="Genomic_DNA"/>
</dbReference>
<reference evidence="4 5" key="1">
    <citation type="submission" date="2017-10" db="EMBL/GenBank/DDBJ databases">
        <title>Comparative genomics between pathogenic Norcardia.</title>
        <authorList>
            <person name="Zeng L."/>
        </authorList>
    </citation>
    <scope>NUCLEOTIDE SEQUENCE [LARGE SCALE GENOMIC DNA]</scope>
    <source>
        <strain evidence="4 5">NC_YFY_NT001</strain>
    </source>
</reference>
<dbReference type="Proteomes" id="UP000221961">
    <property type="component" value="Chromosome"/>
</dbReference>
<dbReference type="RefSeq" id="WP_098693707.1">
    <property type="nucleotide sequence ID" value="NZ_CP023778.1"/>
</dbReference>
<dbReference type="GeneID" id="88357779"/>
<protein>
    <submittedName>
        <fullName evidence="4">Hydroxyacid dehydrogenase</fullName>
    </submittedName>
</protein>
<gene>
    <name evidence="4" type="ORF">CRH09_10195</name>
</gene>
<accession>A0A291RG15</accession>
<dbReference type="KEGG" id="ntp:CRH09_10195"/>
<sequence length="313" mass="33425">MTHPGMPVPIALAPHPTPLLEQAITAGGGIVTELDGARALVWDGEPDGFPEQLPDSVEWVQLFSAGVEKWFDTDLFDRHPNIVFTSAAGAFAHSVAEHALTLLLAGVRNMPEHLRATTWRQTEFFPRVGTLRGATVTIVGAGGIGRELITMLAPLGARIIAVTRSGTPIEAPGVVETIAAQDLPQVWPRTDHVVIAAPATPDTRHLIGKDVLSQLKPTSWVINIARGSLVDTDALVTALREGTIGGAGLDVTDPEPLPNAHPLWDLPNAIVTPHDSNPPHLRTIAFADHVRENVTRFASSRELLAPIDVTAGY</sequence>
<dbReference type="Gene3D" id="3.40.50.720">
    <property type="entry name" value="NAD(P)-binding Rossmann-like Domain"/>
    <property type="match status" value="2"/>
</dbReference>
<proteinExistence type="predicted"/>
<evidence type="ECO:0000256" key="1">
    <source>
        <dbReference type="ARBA" id="ARBA00023002"/>
    </source>
</evidence>
<evidence type="ECO:0000256" key="2">
    <source>
        <dbReference type="ARBA" id="ARBA00023027"/>
    </source>
</evidence>
<dbReference type="PANTHER" id="PTHR43333">
    <property type="entry name" value="2-HACID_DH_C DOMAIN-CONTAINING PROTEIN"/>
    <property type="match status" value="1"/>
</dbReference>
<evidence type="ECO:0000313" key="5">
    <source>
        <dbReference type="Proteomes" id="UP000221961"/>
    </source>
</evidence>
<dbReference type="GO" id="GO:0016616">
    <property type="term" value="F:oxidoreductase activity, acting on the CH-OH group of donors, NAD or NADP as acceptor"/>
    <property type="evidence" value="ECO:0007669"/>
    <property type="project" value="UniProtKB-ARBA"/>
</dbReference>
<keyword evidence="1" id="KW-0560">Oxidoreductase</keyword>
<dbReference type="PROSITE" id="PS00671">
    <property type="entry name" value="D_2_HYDROXYACID_DH_3"/>
    <property type="match status" value="1"/>
</dbReference>
<dbReference type="InterPro" id="IPR006140">
    <property type="entry name" value="D-isomer_DH_NAD-bd"/>
</dbReference>